<keyword evidence="3" id="KW-1185">Reference proteome</keyword>
<evidence type="ECO:0000313" key="3">
    <source>
        <dbReference type="Proteomes" id="UP001501020"/>
    </source>
</evidence>
<organism evidence="2 3">
    <name type="scientific">Actinomadura napierensis</name>
    <dbReference type="NCBI Taxonomy" id="267854"/>
    <lineage>
        <taxon>Bacteria</taxon>
        <taxon>Bacillati</taxon>
        <taxon>Actinomycetota</taxon>
        <taxon>Actinomycetes</taxon>
        <taxon>Streptosporangiales</taxon>
        <taxon>Thermomonosporaceae</taxon>
        <taxon>Actinomadura</taxon>
    </lineage>
</organism>
<dbReference type="RefSeq" id="WP_344269853.1">
    <property type="nucleotide sequence ID" value="NZ_BAAAMR010000037.1"/>
</dbReference>
<evidence type="ECO:0000313" key="2">
    <source>
        <dbReference type="EMBL" id="GAA2143912.1"/>
    </source>
</evidence>
<sequence>MNPTVAIINATPASMAPAARGLAREFPEAAAWHLLDDRLVGEADAAGGMTGPLRLRMLRLIDHAVQEGADAVLLSCSMYGPVAALARQIYEVPVLGSDEAMFTRVVEEGPRRALVVGSLDSAVADSMHRLTAALGGIDVDLEGVTAQGAAAAAAAGDHDALLVSLVSAVKPHMADDPLVLLAQYSLTTADTGLQDALGAAVLSPPQAAARALRARLLGERP</sequence>
<evidence type="ECO:0000256" key="1">
    <source>
        <dbReference type="ARBA" id="ARBA00038414"/>
    </source>
</evidence>
<name>A0ABP5LD08_9ACTN</name>
<dbReference type="InterPro" id="IPR053714">
    <property type="entry name" value="Iso_Racemase_Enz_sf"/>
</dbReference>
<dbReference type="Pfam" id="PF01177">
    <property type="entry name" value="Asp_Glu_race"/>
    <property type="match status" value="1"/>
</dbReference>
<gene>
    <name evidence="2" type="ORF">GCM10009727_43270</name>
</gene>
<dbReference type="EMBL" id="BAAAMR010000037">
    <property type="protein sequence ID" value="GAA2143912.1"/>
    <property type="molecule type" value="Genomic_DNA"/>
</dbReference>
<reference evidence="3" key="1">
    <citation type="journal article" date="2019" name="Int. J. Syst. Evol. Microbiol.">
        <title>The Global Catalogue of Microorganisms (GCM) 10K type strain sequencing project: providing services to taxonomists for standard genome sequencing and annotation.</title>
        <authorList>
            <consortium name="The Broad Institute Genomics Platform"/>
            <consortium name="The Broad Institute Genome Sequencing Center for Infectious Disease"/>
            <person name="Wu L."/>
            <person name="Ma J."/>
        </authorList>
    </citation>
    <scope>NUCLEOTIDE SEQUENCE [LARGE SCALE GENOMIC DNA]</scope>
    <source>
        <strain evidence="3">JCM 13850</strain>
    </source>
</reference>
<proteinExistence type="inferred from homology"/>
<protein>
    <recommendedName>
        <fullName evidence="4">Asp/Glu racemase</fullName>
    </recommendedName>
</protein>
<comment type="similarity">
    <text evidence="1">Belongs to the HyuE racemase family.</text>
</comment>
<accession>A0ABP5LD08</accession>
<dbReference type="Proteomes" id="UP001501020">
    <property type="component" value="Unassembled WGS sequence"/>
</dbReference>
<evidence type="ECO:0008006" key="4">
    <source>
        <dbReference type="Google" id="ProtNLM"/>
    </source>
</evidence>
<dbReference type="Gene3D" id="3.40.50.12500">
    <property type="match status" value="1"/>
</dbReference>
<comment type="caution">
    <text evidence="2">The sequence shown here is derived from an EMBL/GenBank/DDBJ whole genome shotgun (WGS) entry which is preliminary data.</text>
</comment>
<dbReference type="InterPro" id="IPR015942">
    <property type="entry name" value="Asp/Glu/hydantoin_racemase"/>
</dbReference>